<evidence type="ECO:0000256" key="2">
    <source>
        <dbReference type="ARBA" id="ARBA00023128"/>
    </source>
</evidence>
<evidence type="ECO:0000256" key="4">
    <source>
        <dbReference type="ARBA" id="ARBA00038016"/>
    </source>
</evidence>
<gene>
    <name evidence="6" type="ORF">KASA_0O02948G</name>
</gene>
<evidence type="ECO:0000256" key="5">
    <source>
        <dbReference type="ARBA" id="ARBA00039444"/>
    </source>
</evidence>
<dbReference type="InterPro" id="IPR036610">
    <property type="entry name" value="PEBP-like_sf"/>
</dbReference>
<comment type="similarity">
    <text evidence="4">Belongs to the phosphatidylethanolamine-binding protein family. Mitochondrion-specific ribosomal protein mL38 subfamily.</text>
</comment>
<protein>
    <recommendedName>
        <fullName evidence="5">Large ribosomal subunit protein mL38</fullName>
    </recommendedName>
</protein>
<evidence type="ECO:0000313" key="7">
    <source>
        <dbReference type="Proteomes" id="UP000196158"/>
    </source>
</evidence>
<dbReference type="PANTHER" id="PTHR11362">
    <property type="entry name" value="PHOSPHATIDYLETHANOLAMINE-BINDING PROTEIN"/>
    <property type="match status" value="1"/>
</dbReference>
<reference evidence="6 7" key="1">
    <citation type="submission" date="2017-04" db="EMBL/GenBank/DDBJ databases">
        <authorList>
            <person name="Afonso C.L."/>
            <person name="Miller P.J."/>
            <person name="Scott M.A."/>
            <person name="Spackman E."/>
            <person name="Goraichik I."/>
            <person name="Dimitrov K.M."/>
            <person name="Suarez D.L."/>
            <person name="Swayne D.E."/>
        </authorList>
    </citation>
    <scope>NUCLEOTIDE SEQUENCE [LARGE SCALE GENOMIC DNA]</scope>
</reference>
<evidence type="ECO:0000256" key="3">
    <source>
        <dbReference type="ARBA" id="ARBA00037226"/>
    </source>
</evidence>
<proteinExistence type="inferred from homology"/>
<dbReference type="AlphaFoldDB" id="A0A1X7R227"/>
<dbReference type="OrthoDB" id="2153661at2759"/>
<keyword evidence="2" id="KW-0496">Mitochondrion</keyword>
<dbReference type="FunFam" id="3.90.280.10:FF:000004">
    <property type="entry name" value="Mitochondrial large ribosomal subunit YmL35"/>
    <property type="match status" value="1"/>
</dbReference>
<keyword evidence="6" id="KW-0687">Ribonucleoprotein</keyword>
<evidence type="ECO:0000313" key="6">
    <source>
        <dbReference type="EMBL" id="SMN19718.1"/>
    </source>
</evidence>
<dbReference type="Proteomes" id="UP000196158">
    <property type="component" value="Unassembled WGS sequence"/>
</dbReference>
<name>A0A1X7R227_9SACH</name>
<accession>A0A1X7R227</accession>
<dbReference type="PANTHER" id="PTHR11362:SF82">
    <property type="entry name" value="PHOSPHATIDYLETHANOLAMINE-BINDING PROTEIN 4"/>
    <property type="match status" value="1"/>
</dbReference>
<keyword evidence="7" id="KW-1185">Reference proteome</keyword>
<dbReference type="SUPFAM" id="SSF49777">
    <property type="entry name" value="PEBP-like"/>
    <property type="match status" value="1"/>
</dbReference>
<dbReference type="STRING" id="1789683.A0A1X7R227"/>
<dbReference type="Gene3D" id="1.20.58.1180">
    <property type="match status" value="1"/>
</dbReference>
<sequence>MYRRLIHTSSVNKSSAVWSDFTSRSKSLGISSAAIKKGILSGDKVTGGPASLKRKTNRMKYNSPELIDETFKTCYDFLQDRSEITYKYVNKESIKPTLKEKLLVKAEITNPEVQYNFQFGDKLDNVTDVIDYNQPVYRYLGKKHWESYKQMLLMQRLESLRVIPDTLPTLVPRAAVEIKFPYSTGVNQWIEPGKILSSGVTSLEPIFKIQEFELVNSKEQLYTILIVNPDEPDLMNDSFKTSLSYGLTNIKIDYNDNVVDSRKFFERNILAKYLPPVPEKNSGSQRFAIWVFRQHLNEATGQCDILDTDAIIPAIDRENFDIRDFVQNNKLDPIGAHVWRSTWDSNVKNVRAQYNLPNGRVFSRVRV</sequence>
<dbReference type="GO" id="GO:0005739">
    <property type="term" value="C:mitochondrion"/>
    <property type="evidence" value="ECO:0007669"/>
    <property type="project" value="UniProtKB-SubCell"/>
</dbReference>
<dbReference type="InterPro" id="IPR035810">
    <property type="entry name" value="PEBP_euk"/>
</dbReference>
<dbReference type="CDD" id="cd00866">
    <property type="entry name" value="PEBP_euk"/>
    <property type="match status" value="1"/>
</dbReference>
<dbReference type="EMBL" id="FXLY01000004">
    <property type="protein sequence ID" value="SMN19718.1"/>
    <property type="molecule type" value="Genomic_DNA"/>
</dbReference>
<dbReference type="Gene3D" id="3.90.280.10">
    <property type="entry name" value="PEBP-like"/>
    <property type="match status" value="1"/>
</dbReference>
<comment type="function">
    <text evidence="3">Component of the mitochondrial ribosome (mitoribosome), a dedicated translation machinery responsible for the synthesis of mitochondrial genome-encoded proteins, including at least some of the essential transmembrane subunits of the mitochondrial respiratory chain. The mitoribosomes are attached to the mitochondrial inner membrane and translation products are cotranslationally integrated into the membrane.</text>
</comment>
<organism evidence="6 7">
    <name type="scientific">Maudiozyma saulgeensis</name>
    <dbReference type="NCBI Taxonomy" id="1789683"/>
    <lineage>
        <taxon>Eukaryota</taxon>
        <taxon>Fungi</taxon>
        <taxon>Dikarya</taxon>
        <taxon>Ascomycota</taxon>
        <taxon>Saccharomycotina</taxon>
        <taxon>Saccharomycetes</taxon>
        <taxon>Saccharomycetales</taxon>
        <taxon>Saccharomycetaceae</taxon>
        <taxon>Maudiozyma</taxon>
    </lineage>
</organism>
<comment type="subcellular location">
    <subcellularLocation>
        <location evidence="1">Mitochondrion</location>
    </subcellularLocation>
</comment>
<evidence type="ECO:0000256" key="1">
    <source>
        <dbReference type="ARBA" id="ARBA00004173"/>
    </source>
</evidence>
<dbReference type="GO" id="GO:0005840">
    <property type="term" value="C:ribosome"/>
    <property type="evidence" value="ECO:0007669"/>
    <property type="project" value="UniProtKB-KW"/>
</dbReference>
<keyword evidence="6" id="KW-0689">Ribosomal protein</keyword>